<accession>A0A6J5M0S5</accession>
<dbReference type="EMBL" id="LR796368">
    <property type="protein sequence ID" value="CAB4139732.1"/>
    <property type="molecule type" value="Genomic_DNA"/>
</dbReference>
<reference evidence="2" key="1">
    <citation type="submission" date="2020-04" db="EMBL/GenBank/DDBJ databases">
        <authorList>
            <person name="Chiriac C."/>
            <person name="Salcher M."/>
            <person name="Ghai R."/>
            <person name="Kavagutti S V."/>
        </authorList>
    </citation>
    <scope>NUCLEOTIDE SEQUENCE</scope>
</reference>
<evidence type="ECO:0000259" key="1">
    <source>
        <dbReference type="Pfam" id="PF10073"/>
    </source>
</evidence>
<name>A0A6J5M0S5_9CAUD</name>
<feature type="domain" description="GapR-like DNA-binding" evidence="1">
    <location>
        <begin position="7"/>
        <end position="75"/>
    </location>
</feature>
<dbReference type="InterPro" id="IPR046367">
    <property type="entry name" value="GapR-like_DNA-bd"/>
</dbReference>
<dbReference type="Pfam" id="PF10073">
    <property type="entry name" value="GapR_DNA-bd"/>
    <property type="match status" value="1"/>
</dbReference>
<dbReference type="GO" id="GO:0003677">
    <property type="term" value="F:DNA binding"/>
    <property type="evidence" value="ECO:0007669"/>
    <property type="project" value="InterPro"/>
</dbReference>
<protein>
    <submittedName>
        <fullName evidence="2">Azospirillum phage Cd, Gp10</fullName>
    </submittedName>
</protein>
<sequence length="84" mass="9320">MTIPNTSLTSIVERIERIKDDIAIGQQDLKEVFAEAKATGLDVKVLKRLLKLRAADPAKAEELAAILETYAKDMGQPELPRLFV</sequence>
<organism evidence="2">
    <name type="scientific">uncultured Caudovirales phage</name>
    <dbReference type="NCBI Taxonomy" id="2100421"/>
    <lineage>
        <taxon>Viruses</taxon>
        <taxon>Duplodnaviria</taxon>
        <taxon>Heunggongvirae</taxon>
        <taxon>Uroviricota</taxon>
        <taxon>Caudoviricetes</taxon>
        <taxon>Peduoviridae</taxon>
        <taxon>Maltschvirus</taxon>
        <taxon>Maltschvirus maltsch</taxon>
    </lineage>
</organism>
<proteinExistence type="predicted"/>
<evidence type="ECO:0000313" key="2">
    <source>
        <dbReference type="EMBL" id="CAB4139732.1"/>
    </source>
</evidence>
<gene>
    <name evidence="2" type="ORF">UFOVP354_5</name>
</gene>